<evidence type="ECO:0000313" key="3">
    <source>
        <dbReference type="Proteomes" id="UP000799537"/>
    </source>
</evidence>
<feature type="compositionally biased region" description="Basic and acidic residues" evidence="1">
    <location>
        <begin position="649"/>
        <end position="660"/>
    </location>
</feature>
<dbReference type="GeneID" id="54561585"/>
<feature type="compositionally biased region" description="Acidic residues" evidence="1">
    <location>
        <begin position="621"/>
        <end position="634"/>
    </location>
</feature>
<dbReference type="EMBL" id="ML993612">
    <property type="protein sequence ID" value="KAF2162631.1"/>
    <property type="molecule type" value="Genomic_DNA"/>
</dbReference>
<feature type="region of interest" description="Disordered" evidence="1">
    <location>
        <begin position="1"/>
        <end position="23"/>
    </location>
</feature>
<feature type="region of interest" description="Disordered" evidence="1">
    <location>
        <begin position="148"/>
        <end position="177"/>
    </location>
</feature>
<feature type="compositionally biased region" description="Polar residues" evidence="1">
    <location>
        <begin position="220"/>
        <end position="254"/>
    </location>
</feature>
<dbReference type="GO" id="GO:0003677">
    <property type="term" value="F:DNA binding"/>
    <property type="evidence" value="ECO:0007669"/>
    <property type="project" value="InterPro"/>
</dbReference>
<evidence type="ECO:0000313" key="2">
    <source>
        <dbReference type="EMBL" id="KAF2162631.1"/>
    </source>
</evidence>
<feature type="compositionally biased region" description="Polar residues" evidence="1">
    <location>
        <begin position="540"/>
        <end position="552"/>
    </location>
</feature>
<feature type="compositionally biased region" description="Acidic residues" evidence="1">
    <location>
        <begin position="574"/>
        <end position="585"/>
    </location>
</feature>
<feature type="region of interest" description="Disordered" evidence="1">
    <location>
        <begin position="40"/>
        <end position="118"/>
    </location>
</feature>
<dbReference type="RefSeq" id="XP_033663520.1">
    <property type="nucleotide sequence ID" value="XM_033808313.1"/>
</dbReference>
<dbReference type="OrthoDB" id="5404794at2759"/>
<feature type="compositionally biased region" description="Polar residues" evidence="1">
    <location>
        <begin position="151"/>
        <end position="169"/>
    </location>
</feature>
<feature type="compositionally biased region" description="Basic and acidic residues" evidence="1">
    <location>
        <begin position="586"/>
        <end position="598"/>
    </location>
</feature>
<evidence type="ECO:0000256" key="1">
    <source>
        <dbReference type="SAM" id="MobiDB-lite"/>
    </source>
</evidence>
<sequence length="771" mass="83766">MPPAICDSEDEDEILLDDGPSQRSTFSAYAAQAEAMLETFPNYDGAGDEQPASTTSSELRRQILSAERNLAATASLSTHAMATSNSPVLQKDKRRKSTAIASEPVASPPKSVRRTKTTNVKIYGKSNRTFQAAANADAAFNQLDDNAEPVKTSQSAKFTEHSSGPNPSSGLPEGTIHEDFINHEPNLMFKDTGSTNAFNESSQQRLVEQALKNGGQTIVASGQKGASSAERQQSSSFPWSASADATQSPTNRQPEAQPENMPAAQAESLGQVDNADDTIEVATKQTPNRPPTETAAKKTDIPPNEPLNKNDKIVANTSEDSAQPPSKSRPPRSSPVVEIPRYQPSQDDGSTQDREESRSRKRKAKDDEEPLNSDDKAIGLPKENYKPRPSRRRATAVLEEPIDYSVIPEKAANKRRKTTDGKTTAPDRRPTDEDATAASQSKALDTTATSKTNEQDTSATIGEDVSQQVQPPEPAPSNPGPTSQQELQPDDHPEKDAASAKKAADAILMKPPTVPASASKKIRRSKTTIFEDHVNRTEKSPTLSQQQASRQSAPLDVPKEVKQDRRKKRRTIVEDDEDDDDEDELAKDISEKEEDVAPKKRGRPAKQKPQKAKSKERVLEDSEEEEDELELEVEEPPKKKPRGRPPKAQTDKAAKQKETAEQVDTTSTSDIAAASAQSSPTKSALERKDANARPQSKDSDTTTKDTAPEKPAQPSDTTPPSPQKTPAKPSPSTTHSPIKGSSFANYRVGLSKRSRIPSLLKSFRAPAPGRR</sequence>
<reference evidence="2" key="1">
    <citation type="journal article" date="2020" name="Stud. Mycol.">
        <title>101 Dothideomycetes genomes: a test case for predicting lifestyles and emergence of pathogens.</title>
        <authorList>
            <person name="Haridas S."/>
            <person name="Albert R."/>
            <person name="Binder M."/>
            <person name="Bloem J."/>
            <person name="Labutti K."/>
            <person name="Salamov A."/>
            <person name="Andreopoulos B."/>
            <person name="Baker S."/>
            <person name="Barry K."/>
            <person name="Bills G."/>
            <person name="Bluhm B."/>
            <person name="Cannon C."/>
            <person name="Castanera R."/>
            <person name="Culley D."/>
            <person name="Daum C."/>
            <person name="Ezra D."/>
            <person name="Gonzalez J."/>
            <person name="Henrissat B."/>
            <person name="Kuo A."/>
            <person name="Liang C."/>
            <person name="Lipzen A."/>
            <person name="Lutzoni F."/>
            <person name="Magnuson J."/>
            <person name="Mondo S."/>
            <person name="Nolan M."/>
            <person name="Ohm R."/>
            <person name="Pangilinan J."/>
            <person name="Park H.-J."/>
            <person name="Ramirez L."/>
            <person name="Alfaro M."/>
            <person name="Sun H."/>
            <person name="Tritt A."/>
            <person name="Yoshinaga Y."/>
            <person name="Zwiers L.-H."/>
            <person name="Turgeon B."/>
            <person name="Goodwin S."/>
            <person name="Spatafora J."/>
            <person name="Crous P."/>
            <person name="Grigoriev I."/>
        </authorList>
    </citation>
    <scope>NUCLEOTIDE SEQUENCE</scope>
    <source>
        <strain evidence="2">ATCC 36951</strain>
    </source>
</reference>
<accession>A0A6A6C6E4</accession>
<proteinExistence type="predicted"/>
<feature type="compositionally biased region" description="Basic and acidic residues" evidence="1">
    <location>
        <begin position="529"/>
        <end position="539"/>
    </location>
</feature>
<dbReference type="Proteomes" id="UP000799537">
    <property type="component" value="Unassembled WGS sequence"/>
</dbReference>
<feature type="compositionally biased region" description="Low complexity" evidence="1">
    <location>
        <begin position="665"/>
        <end position="679"/>
    </location>
</feature>
<dbReference type="AlphaFoldDB" id="A0A6A6C6E4"/>
<dbReference type="SMART" id="SM00384">
    <property type="entry name" value="AT_hook"/>
    <property type="match status" value="2"/>
</dbReference>
<gene>
    <name evidence="2" type="ORF">M409DRAFT_26874</name>
</gene>
<feature type="compositionally biased region" description="Polar residues" evidence="1">
    <location>
        <begin position="72"/>
        <end position="88"/>
    </location>
</feature>
<name>A0A6A6C6E4_ZASCE</name>
<dbReference type="InterPro" id="IPR017956">
    <property type="entry name" value="AT_hook_DNA-bd_motif"/>
</dbReference>
<feature type="compositionally biased region" description="Basic residues" evidence="1">
    <location>
        <begin position="599"/>
        <end position="612"/>
    </location>
</feature>
<feature type="compositionally biased region" description="Polar residues" evidence="1">
    <location>
        <begin position="437"/>
        <end position="470"/>
    </location>
</feature>
<feature type="compositionally biased region" description="Basic and acidic residues" evidence="1">
    <location>
        <begin position="684"/>
        <end position="708"/>
    </location>
</feature>
<feature type="region of interest" description="Disordered" evidence="1">
    <location>
        <begin position="220"/>
        <end position="771"/>
    </location>
</feature>
<keyword evidence="3" id="KW-1185">Reference proteome</keyword>
<protein>
    <submittedName>
        <fullName evidence="2">Uncharacterized protein</fullName>
    </submittedName>
</protein>
<feature type="compositionally biased region" description="Acidic residues" evidence="1">
    <location>
        <begin position="7"/>
        <end position="16"/>
    </location>
</feature>
<organism evidence="2 3">
    <name type="scientific">Zasmidium cellare ATCC 36951</name>
    <dbReference type="NCBI Taxonomy" id="1080233"/>
    <lineage>
        <taxon>Eukaryota</taxon>
        <taxon>Fungi</taxon>
        <taxon>Dikarya</taxon>
        <taxon>Ascomycota</taxon>
        <taxon>Pezizomycotina</taxon>
        <taxon>Dothideomycetes</taxon>
        <taxon>Dothideomycetidae</taxon>
        <taxon>Mycosphaerellales</taxon>
        <taxon>Mycosphaerellaceae</taxon>
        <taxon>Zasmidium</taxon>
    </lineage>
</organism>
<feature type="compositionally biased region" description="Basic and acidic residues" evidence="1">
    <location>
        <begin position="489"/>
        <end position="504"/>
    </location>
</feature>